<proteinExistence type="predicted"/>
<comment type="caution">
    <text evidence="1">The sequence shown here is derived from an EMBL/GenBank/DDBJ whole genome shotgun (WGS) entry which is preliminary data.</text>
</comment>
<dbReference type="AlphaFoldDB" id="A0A0R3MF00"/>
<keyword evidence="2" id="KW-1185">Reference proteome</keyword>
<evidence type="ECO:0000313" key="1">
    <source>
        <dbReference type="EMBL" id="KRR18697.1"/>
    </source>
</evidence>
<sequence length="95" mass="10413">MRIAGATLLILGLVLCFAIDDWEFIGLFPMAIGLILLAVAERKASALALAQAASFALEKQAPRPFQKQLPTADTIELSSEVIQLFERLDRSSKLR</sequence>
<protein>
    <submittedName>
        <fullName evidence="1">Uncharacterized protein</fullName>
    </submittedName>
</protein>
<dbReference type="Proteomes" id="UP000052023">
    <property type="component" value="Unassembled WGS sequence"/>
</dbReference>
<name>A0A0R3MF00_9BRAD</name>
<evidence type="ECO:0000313" key="2">
    <source>
        <dbReference type="Proteomes" id="UP000052023"/>
    </source>
</evidence>
<gene>
    <name evidence="1" type="ORF">CQ13_09570</name>
</gene>
<dbReference type="EMBL" id="LLYA01000192">
    <property type="protein sequence ID" value="KRR18697.1"/>
    <property type="molecule type" value="Genomic_DNA"/>
</dbReference>
<accession>A0A0R3MF00</accession>
<reference evidence="1 2" key="1">
    <citation type="submission" date="2014-03" db="EMBL/GenBank/DDBJ databases">
        <title>Bradyrhizobium valentinum sp. nov., isolated from effective nodules of Lupinus mariae-josephae, a lupine endemic of basic-lime soils in Eastern Spain.</title>
        <authorList>
            <person name="Duran D."/>
            <person name="Rey L."/>
            <person name="Navarro A."/>
            <person name="Busquets A."/>
            <person name="Imperial J."/>
            <person name="Ruiz-Argueso T."/>
        </authorList>
    </citation>
    <scope>NUCLEOTIDE SEQUENCE [LARGE SCALE GENOMIC DNA]</scope>
    <source>
        <strain evidence="1 2">Ro19</strain>
    </source>
</reference>
<organism evidence="1 2">
    <name type="scientific">Bradyrhizobium retamae</name>
    <dbReference type="NCBI Taxonomy" id="1300035"/>
    <lineage>
        <taxon>Bacteria</taxon>
        <taxon>Pseudomonadati</taxon>
        <taxon>Pseudomonadota</taxon>
        <taxon>Alphaproteobacteria</taxon>
        <taxon>Hyphomicrobiales</taxon>
        <taxon>Nitrobacteraceae</taxon>
        <taxon>Bradyrhizobium</taxon>
    </lineage>
</organism>